<dbReference type="Proteomes" id="UP001227268">
    <property type="component" value="Unassembled WGS sequence"/>
</dbReference>
<reference evidence="1" key="1">
    <citation type="submission" date="2023-04" db="EMBL/GenBank/DDBJ databases">
        <title>Draft Genome sequencing of Naganishia species isolated from polar environments using Oxford Nanopore Technology.</title>
        <authorList>
            <person name="Leo P."/>
            <person name="Venkateswaran K."/>
        </authorList>
    </citation>
    <scope>NUCLEOTIDE SEQUENCE</scope>
    <source>
        <strain evidence="1">MNA-CCFEE 5423</strain>
    </source>
</reference>
<dbReference type="EMBL" id="JASBWT010000001">
    <property type="protein sequence ID" value="KAJ9109246.1"/>
    <property type="molecule type" value="Genomic_DNA"/>
</dbReference>
<keyword evidence="2" id="KW-1185">Reference proteome</keyword>
<proteinExistence type="predicted"/>
<evidence type="ECO:0000313" key="1">
    <source>
        <dbReference type="EMBL" id="KAJ9109246.1"/>
    </source>
</evidence>
<evidence type="ECO:0000313" key="2">
    <source>
        <dbReference type="Proteomes" id="UP001227268"/>
    </source>
</evidence>
<comment type="caution">
    <text evidence="1">The sequence shown here is derived from an EMBL/GenBank/DDBJ whole genome shotgun (WGS) entry which is preliminary data.</text>
</comment>
<sequence length="345" mass="37063">MFVGELMCLVPILLRPLYARLRGNQQASSAVVYSPVPQQEEDDFSDNEDALTTQHISTVKPSIQEGQLPMTGVHQALFLFPAVCDIAGTTLMNVGLILTPVSIYQMSRGALVLWVGVLSVIFLGRKLRAYQWASLIIVMLGVALVGLAGSMVKKTAVGIPDVDNEAGLVVALLKRMAVATAEMVAPEDPTKVFVGVLLITGAQIFTATQFHAVGLEGFWGLSVILLFMPALHYFFAAKSPYFDIPRGFHQIVDHPLVLSLSVAICFSIAAFNLCGLGVTKAVSASASYGTFVFNGLVRPLIFAPDPEELVALPHEAVLDATAVAPAAQRQGRIGYDVVPIDEERQ</sequence>
<organism evidence="1 2">
    <name type="scientific">Naganishia friedmannii</name>
    <dbReference type="NCBI Taxonomy" id="89922"/>
    <lineage>
        <taxon>Eukaryota</taxon>
        <taxon>Fungi</taxon>
        <taxon>Dikarya</taxon>
        <taxon>Basidiomycota</taxon>
        <taxon>Agaricomycotina</taxon>
        <taxon>Tremellomycetes</taxon>
        <taxon>Filobasidiales</taxon>
        <taxon>Filobasidiaceae</taxon>
        <taxon>Naganishia</taxon>
    </lineage>
</organism>
<name>A0ACC2WDV7_9TREE</name>
<protein>
    <submittedName>
        <fullName evidence="1">Uncharacterized protein</fullName>
    </submittedName>
</protein>
<accession>A0ACC2WDV7</accession>
<gene>
    <name evidence="1" type="ORF">QFC21_000575</name>
</gene>